<dbReference type="Gene3D" id="2.40.160.50">
    <property type="entry name" value="membrane protein fhac: a member of the omp85/tpsb transporter family"/>
    <property type="match status" value="1"/>
</dbReference>
<sequence length="805" mass="86205">MRISPFWAATVAIAAPLSLTVPAAGQTVDPSQIKSGSQPPQMAQAPISATGVVVETKTEQRQHKAKLLLGQTPVTPTIPNQTNEQAPSPAPQPQPSPVFPSPNIQGVPATPPQQPVPVTPPPGAGGVPRQETPNRLQVPITPEAPLDTPPGEESVPAPATPPQPVPLPEGVQPEVAPPVTPQPETQPEATPPDTAPQVLVSEVVVSAETGVLDPELENQVYQAVRTVPGRTTTRTQLQEDINAIFATGFFSNVRAEPTDTPLGVRVTFIVQPNPVLRSVQVQANPGTNVPSVLPAEVVNNIFQPQYGRILNLRQLQEGIQQLNRWYQDNGYVLAQVVAAPQVSADGVVTLEVAEGVVEDIQVRFISEGEATDDEGRPIEGRTRDFIITRELALRPGQVFNRTVVQQDLQRVFGLGLFEDVNVSLNPGQDPRQVVVVVNVDERNSGSIAAGAGFSSASGLFGTLSYQEQNLGGNNQKVGAELQVGQREVLFDVRFTDPWIAGDPFRTSYTVNAFRRRSISLVFDSSDEQFEVINNDGELLGDRPRVLRLGGGVTFTRPLSRNPLERSEWTASAGLEYQRISIRDSDGDLRPQGQVGPDGEPTDLSFSGTGIDDLLTLQVGLVRDRRNNVLRPTAGSLLRFGVEQSVPIGSGSILLNRLRGSYSQYLPVNFTNFAEGPETLAFNIQAGTVLGDLPPYEAFALGGVNSVRGFNEGDLGTGRSFVQATAEYRFPIFSVVGGALFVDVASDLGTGENVPGNPAGQLDKPGSGFGYGIGLRVQSPLGPLRIDYGFNSEGDNRLHFGIGERF</sequence>
<accession>A0A1U7HVV7</accession>
<evidence type="ECO:0000259" key="8">
    <source>
        <dbReference type="Pfam" id="PF01103"/>
    </source>
</evidence>
<dbReference type="RefSeq" id="WP_073548816.1">
    <property type="nucleotide sequence ID" value="NZ_CAWMVK010000039.1"/>
</dbReference>
<feature type="compositionally biased region" description="Pro residues" evidence="6">
    <location>
        <begin position="109"/>
        <end position="123"/>
    </location>
</feature>
<dbReference type="InterPro" id="IPR000184">
    <property type="entry name" value="Bac_surfAg_D15"/>
</dbReference>
<feature type="domain" description="POTRA" evidence="9">
    <location>
        <begin position="213"/>
        <end position="272"/>
    </location>
</feature>
<feature type="compositionally biased region" description="Pro residues" evidence="6">
    <location>
        <begin position="88"/>
        <end position="100"/>
    </location>
</feature>
<name>A0A1U7HVV7_9CHRO</name>
<dbReference type="InterPro" id="IPR013686">
    <property type="entry name" value="Polypept-transport_assoc_ShlB"/>
</dbReference>
<dbReference type="Pfam" id="PF08479">
    <property type="entry name" value="POTRA_2"/>
    <property type="match status" value="1"/>
</dbReference>
<dbReference type="Proteomes" id="UP000185984">
    <property type="component" value="Unassembled WGS sequence"/>
</dbReference>
<keyword evidence="5" id="KW-0998">Cell outer membrane</keyword>
<gene>
    <name evidence="11" type="ORF">NIES1031_07385</name>
</gene>
<dbReference type="InterPro" id="IPR039910">
    <property type="entry name" value="D15-like"/>
</dbReference>
<feature type="region of interest" description="Disordered" evidence="6">
    <location>
        <begin position="27"/>
        <end position="48"/>
    </location>
</feature>
<evidence type="ECO:0000256" key="4">
    <source>
        <dbReference type="ARBA" id="ARBA00023136"/>
    </source>
</evidence>
<evidence type="ECO:0000313" key="12">
    <source>
        <dbReference type="Proteomes" id="UP000185984"/>
    </source>
</evidence>
<feature type="domain" description="POTRA" evidence="9">
    <location>
        <begin position="379"/>
        <end position="442"/>
    </location>
</feature>
<evidence type="ECO:0000256" key="1">
    <source>
        <dbReference type="ARBA" id="ARBA00004370"/>
    </source>
</evidence>
<dbReference type="PANTHER" id="PTHR12815:SF47">
    <property type="entry name" value="TRANSLOCATION AND ASSEMBLY MODULE SUBUNIT TAMA"/>
    <property type="match status" value="1"/>
</dbReference>
<dbReference type="InterPro" id="IPR010827">
    <property type="entry name" value="BamA/TamA_POTRA"/>
</dbReference>
<dbReference type="OrthoDB" id="9776356at2"/>
<feature type="compositionally biased region" description="Polar residues" evidence="6">
    <location>
        <begin position="28"/>
        <end position="41"/>
    </location>
</feature>
<dbReference type="EMBL" id="MRCC01000005">
    <property type="protein sequence ID" value="OKH27730.1"/>
    <property type="molecule type" value="Genomic_DNA"/>
</dbReference>
<keyword evidence="2" id="KW-0812">Transmembrane</keyword>
<dbReference type="AlphaFoldDB" id="A0A1U7HVV7"/>
<feature type="domain" description="Polypeptide-transport-associated ShlB-type" evidence="10">
    <location>
        <begin position="292"/>
        <end position="355"/>
    </location>
</feature>
<evidence type="ECO:0008006" key="13">
    <source>
        <dbReference type="Google" id="ProtNLM"/>
    </source>
</evidence>
<dbReference type="Pfam" id="PF01103">
    <property type="entry name" value="Omp85"/>
    <property type="match status" value="1"/>
</dbReference>
<protein>
    <recommendedName>
        <fullName evidence="13">POTRA domain-containing protein</fullName>
    </recommendedName>
</protein>
<dbReference type="PANTHER" id="PTHR12815">
    <property type="entry name" value="SORTING AND ASSEMBLY MACHINERY SAMM50 PROTEIN FAMILY MEMBER"/>
    <property type="match status" value="1"/>
</dbReference>
<feature type="region of interest" description="Disordered" evidence="6">
    <location>
        <begin position="63"/>
        <end position="195"/>
    </location>
</feature>
<organism evidence="11 12">
    <name type="scientific">Chroogloeocystis siderophila 5.2 s.c.1</name>
    <dbReference type="NCBI Taxonomy" id="247279"/>
    <lineage>
        <taxon>Bacteria</taxon>
        <taxon>Bacillati</taxon>
        <taxon>Cyanobacteriota</taxon>
        <taxon>Cyanophyceae</taxon>
        <taxon>Oscillatoriophycideae</taxon>
        <taxon>Chroococcales</taxon>
        <taxon>Chroococcaceae</taxon>
        <taxon>Chroogloeocystis</taxon>
    </lineage>
</organism>
<reference evidence="11 12" key="1">
    <citation type="submission" date="2016-11" db="EMBL/GenBank/DDBJ databases">
        <title>Draft Genome Sequences of Nine Cyanobacterial Strains from Diverse Habitats.</title>
        <authorList>
            <person name="Zhu T."/>
            <person name="Hou S."/>
            <person name="Lu X."/>
            <person name="Hess W.R."/>
        </authorList>
    </citation>
    <scope>NUCLEOTIDE SEQUENCE [LARGE SCALE GENOMIC DNA]</scope>
    <source>
        <strain evidence="11 12">5.2 s.c.1</strain>
    </source>
</reference>
<evidence type="ECO:0000256" key="6">
    <source>
        <dbReference type="SAM" id="MobiDB-lite"/>
    </source>
</evidence>
<evidence type="ECO:0000259" key="9">
    <source>
        <dbReference type="Pfam" id="PF07244"/>
    </source>
</evidence>
<dbReference type="Gene3D" id="3.10.20.310">
    <property type="entry name" value="membrane protein fhac"/>
    <property type="match status" value="3"/>
</dbReference>
<comment type="subcellular location">
    <subcellularLocation>
        <location evidence="1">Membrane</location>
    </subcellularLocation>
</comment>
<keyword evidence="12" id="KW-1185">Reference proteome</keyword>
<feature type="signal peptide" evidence="7">
    <location>
        <begin position="1"/>
        <end position="23"/>
    </location>
</feature>
<dbReference type="Pfam" id="PF07244">
    <property type="entry name" value="POTRA"/>
    <property type="match status" value="2"/>
</dbReference>
<proteinExistence type="predicted"/>
<comment type="caution">
    <text evidence="11">The sequence shown here is derived from an EMBL/GenBank/DDBJ whole genome shotgun (WGS) entry which is preliminary data.</text>
</comment>
<keyword evidence="3 7" id="KW-0732">Signal</keyword>
<evidence type="ECO:0000313" key="11">
    <source>
        <dbReference type="EMBL" id="OKH27730.1"/>
    </source>
</evidence>
<dbReference type="STRING" id="247279.NIES1031_07385"/>
<feature type="chain" id="PRO_5012459718" description="POTRA domain-containing protein" evidence="7">
    <location>
        <begin position="24"/>
        <end position="805"/>
    </location>
</feature>
<evidence type="ECO:0000256" key="2">
    <source>
        <dbReference type="ARBA" id="ARBA00022692"/>
    </source>
</evidence>
<evidence type="ECO:0000256" key="5">
    <source>
        <dbReference type="ARBA" id="ARBA00023237"/>
    </source>
</evidence>
<feature type="compositionally biased region" description="Pro residues" evidence="6">
    <location>
        <begin position="158"/>
        <end position="167"/>
    </location>
</feature>
<evidence type="ECO:0000259" key="10">
    <source>
        <dbReference type="Pfam" id="PF08479"/>
    </source>
</evidence>
<feature type="domain" description="Bacterial surface antigen (D15)" evidence="8">
    <location>
        <begin position="469"/>
        <end position="805"/>
    </location>
</feature>
<evidence type="ECO:0000256" key="3">
    <source>
        <dbReference type="ARBA" id="ARBA00022729"/>
    </source>
</evidence>
<keyword evidence="4" id="KW-0472">Membrane</keyword>
<dbReference type="GO" id="GO:0019867">
    <property type="term" value="C:outer membrane"/>
    <property type="evidence" value="ECO:0007669"/>
    <property type="project" value="InterPro"/>
</dbReference>
<feature type="compositionally biased region" description="Polar residues" evidence="6">
    <location>
        <begin position="72"/>
        <end position="84"/>
    </location>
</feature>
<evidence type="ECO:0000256" key="7">
    <source>
        <dbReference type="SAM" id="SignalP"/>
    </source>
</evidence>